<accession>A0A0B7NS17</accession>
<reference evidence="2 3" key="1">
    <citation type="submission" date="2014-09" db="EMBL/GenBank/DDBJ databases">
        <authorList>
            <person name="Ellenberger Sabrina"/>
        </authorList>
    </citation>
    <scope>NUCLEOTIDE SEQUENCE [LARGE SCALE GENOMIC DNA]</scope>
    <source>
        <strain evidence="2 3">CBS 412.66</strain>
    </source>
</reference>
<evidence type="ECO:0000313" key="2">
    <source>
        <dbReference type="EMBL" id="CEP18310.1"/>
    </source>
</evidence>
<dbReference type="EMBL" id="LN733769">
    <property type="protein sequence ID" value="CEP18310.1"/>
    <property type="molecule type" value="Genomic_DNA"/>
</dbReference>
<dbReference type="OrthoDB" id="2270427at2759"/>
<evidence type="ECO:0000313" key="3">
    <source>
        <dbReference type="Proteomes" id="UP000054107"/>
    </source>
</evidence>
<gene>
    <name evidence="2" type="primary">PARPA_12612.1 scaffold 45109</name>
</gene>
<dbReference type="Proteomes" id="UP000054107">
    <property type="component" value="Unassembled WGS sequence"/>
</dbReference>
<feature type="region of interest" description="Disordered" evidence="1">
    <location>
        <begin position="1"/>
        <end position="26"/>
    </location>
</feature>
<proteinExistence type="predicted"/>
<keyword evidence="3" id="KW-1185">Reference proteome</keyword>
<organism evidence="2 3">
    <name type="scientific">Parasitella parasitica</name>
    <dbReference type="NCBI Taxonomy" id="35722"/>
    <lineage>
        <taxon>Eukaryota</taxon>
        <taxon>Fungi</taxon>
        <taxon>Fungi incertae sedis</taxon>
        <taxon>Mucoromycota</taxon>
        <taxon>Mucoromycotina</taxon>
        <taxon>Mucoromycetes</taxon>
        <taxon>Mucorales</taxon>
        <taxon>Mucorineae</taxon>
        <taxon>Mucoraceae</taxon>
        <taxon>Parasitella</taxon>
    </lineage>
</organism>
<name>A0A0B7NS17_9FUNG</name>
<protein>
    <submittedName>
        <fullName evidence="2">Uncharacterized protein</fullName>
    </submittedName>
</protein>
<dbReference type="AlphaFoldDB" id="A0A0B7NS17"/>
<sequence>MTFDLNQLQKRRKSYPPQKHITHTSNTPATCKASLSANNVPAIQIDSGIQPLTEENLAIHTRTVRKLQGVHIQMYANITFKKFLPSKDARRRNCQIFVESQISVVALEMKLQQQREIEISKLETQEPENIHFVNPFHDSNKPLEGERSHRSKWFNKLKHWIRFDSRTKQSKTRHLSWSAGTEKEDHKMVDSTTCQKRDSGISIFSSNHSKRPLSAIPISRQPKFSPPNDTRNVDLITYQYPKIRRKSSMGHSVSVATPAAAPAVAGNSDDNKQNNHALEKFKSSTTSAAPIAATTTFTSAIATTSSHYPDQQQSFLKSH</sequence>
<evidence type="ECO:0000256" key="1">
    <source>
        <dbReference type="SAM" id="MobiDB-lite"/>
    </source>
</evidence>